<dbReference type="PROSITE" id="PS00109">
    <property type="entry name" value="PROTEIN_KINASE_TYR"/>
    <property type="match status" value="1"/>
</dbReference>
<dbReference type="Pfam" id="PF17667">
    <property type="entry name" value="Pkinase_fungal"/>
    <property type="match status" value="1"/>
</dbReference>
<evidence type="ECO:0000313" key="6">
    <source>
        <dbReference type="EMBL" id="GAB0137452.1"/>
    </source>
</evidence>
<organism evidence="6 7">
    <name type="scientific">Epichloe bromicola</name>
    <dbReference type="NCBI Taxonomy" id="79588"/>
    <lineage>
        <taxon>Eukaryota</taxon>
        <taxon>Fungi</taxon>
        <taxon>Dikarya</taxon>
        <taxon>Ascomycota</taxon>
        <taxon>Pezizomycotina</taxon>
        <taxon>Sordariomycetes</taxon>
        <taxon>Hypocreomycetidae</taxon>
        <taxon>Hypocreales</taxon>
        <taxon>Clavicipitaceae</taxon>
        <taxon>Epichloe</taxon>
    </lineage>
</organism>
<name>A0ABQ0CVX0_9HYPO</name>
<dbReference type="SUPFAM" id="SSF56112">
    <property type="entry name" value="Protein kinase-like (PK-like)"/>
    <property type="match status" value="1"/>
</dbReference>
<feature type="region of interest" description="Disordered" evidence="4">
    <location>
        <begin position="442"/>
        <end position="501"/>
    </location>
</feature>
<keyword evidence="7" id="KW-1185">Reference proteome</keyword>
<reference evidence="7" key="1">
    <citation type="submission" date="2024-06" db="EMBL/GenBank/DDBJ databases">
        <title>Draft Genome Sequences of Epichloe bromicola Strains Isolated from Elymus ciliaris.</title>
        <authorList>
            <consortium name="Epichloe bromicola genome sequencing consortium"/>
            <person name="Miura A."/>
            <person name="Imano S."/>
            <person name="Ashida A."/>
            <person name="Sato I."/>
            <person name="Chiba S."/>
            <person name="Tanaka A."/>
            <person name="Camagna M."/>
            <person name="Takemoto D."/>
        </authorList>
    </citation>
    <scope>NUCLEOTIDE SEQUENCE [LARGE SCALE GENOMIC DNA]</scope>
    <source>
        <strain evidence="7">DP</strain>
    </source>
</reference>
<gene>
    <name evidence="6" type="primary">g5716</name>
    <name evidence="6" type="ORF">EsDP_00005716</name>
</gene>
<comment type="caution">
    <text evidence="6">The sequence shown here is derived from an EMBL/GenBank/DDBJ whole genome shotgun (WGS) entry which is preliminary data.</text>
</comment>
<dbReference type="PANTHER" id="PTHR38248">
    <property type="entry name" value="FUNK1 6"/>
    <property type="match status" value="1"/>
</dbReference>
<dbReference type="InterPro" id="IPR040976">
    <property type="entry name" value="Pkinase_fungal"/>
</dbReference>
<sequence>MQLLFALNSCKVSALLPSRTGRGTLQTDLLRISSAAASEDFDLNRVIPLLELGLRTESNDALIWDQVCDLAGESTPPPRPIASSLQQTPWLHNTSSFANSSEYRRDVDRVLKMELGPLYVGLPRFYEVFFGRIDGLKSAAEAVFKKCTEGSEPLFDEGWSGWPQTADQDEVLSWFADISNKFTEFADESRLKPLNRRRPLAQPNKSIYGSVGERKLDVGFVDDPKAGKNSRCRWEQILVPGELKSKSSADIPSKAWLGLGTYAREVLAAQDNRRFVLGFTICGSLMRIWEFDRLGAIASEVFDINEDGLQFVTTILGFLWMNDEELGFDPTIKTKDGKRFIEINRNNLTERLIIDEVMQRSRCIAGRATTCWKVHREGYLEEPLVVKDSWQYPERDEEGQLLLEATNENVINVARYYHHETVQICGKDDDVRNNIRGGLDVTRATNYRPGRSKPLRIMTSGPSQQRRSSSVAGQKRTSSQTSAPVPYSKRSCSLSPTKAPVGDALSNRVHRRIVLRDYGMPIYKASTPSILLPRMGDCLEGHQSLLEKIDVVHRDISINNLLMNSKGFLIDLDLAIKRSRIGVSGAKGKTGTRAFMSIGALLGEQHSFMHDLESFFWVLFWICIHCDGPEKGRVVKQFDHWNYADTEELAVLKLGTIAKETIFMRIATDNFTPHYEALIPVMNELRKVVFPKDKPWEQDNKKLYSQMQEILRSSKWGLV</sequence>
<evidence type="ECO:0000256" key="4">
    <source>
        <dbReference type="SAM" id="MobiDB-lite"/>
    </source>
</evidence>
<accession>A0ABQ0CVX0</accession>
<evidence type="ECO:0000313" key="7">
    <source>
        <dbReference type="Proteomes" id="UP001562357"/>
    </source>
</evidence>
<feature type="compositionally biased region" description="Polar residues" evidence="4">
    <location>
        <begin position="460"/>
        <end position="483"/>
    </location>
</feature>
<feature type="domain" description="Fungal-type protein kinase" evidence="5">
    <location>
        <begin position="216"/>
        <end position="623"/>
    </location>
</feature>
<comment type="catalytic activity">
    <reaction evidence="2">
        <text>L-threonyl-[protein] + ATP = O-phospho-L-threonyl-[protein] + ADP + H(+)</text>
        <dbReference type="Rhea" id="RHEA:46608"/>
        <dbReference type="Rhea" id="RHEA-COMP:11060"/>
        <dbReference type="Rhea" id="RHEA-COMP:11605"/>
        <dbReference type="ChEBI" id="CHEBI:15378"/>
        <dbReference type="ChEBI" id="CHEBI:30013"/>
        <dbReference type="ChEBI" id="CHEBI:30616"/>
        <dbReference type="ChEBI" id="CHEBI:61977"/>
        <dbReference type="ChEBI" id="CHEBI:456216"/>
        <dbReference type="EC" id="2.7.11.1"/>
    </reaction>
</comment>
<dbReference type="EC" id="2.7.11.1" evidence="1"/>
<proteinExistence type="predicted"/>
<dbReference type="InterPro" id="IPR011009">
    <property type="entry name" value="Kinase-like_dom_sf"/>
</dbReference>
<evidence type="ECO:0000256" key="1">
    <source>
        <dbReference type="ARBA" id="ARBA00012513"/>
    </source>
</evidence>
<evidence type="ECO:0000256" key="2">
    <source>
        <dbReference type="ARBA" id="ARBA00047899"/>
    </source>
</evidence>
<dbReference type="InterPro" id="IPR008266">
    <property type="entry name" value="Tyr_kinase_AS"/>
</dbReference>
<dbReference type="Proteomes" id="UP001562357">
    <property type="component" value="Unassembled WGS sequence"/>
</dbReference>
<protein>
    <recommendedName>
        <fullName evidence="1">non-specific serine/threonine protein kinase</fullName>
        <ecNumber evidence="1">2.7.11.1</ecNumber>
    </recommendedName>
</protein>
<evidence type="ECO:0000256" key="3">
    <source>
        <dbReference type="ARBA" id="ARBA00048679"/>
    </source>
</evidence>
<evidence type="ECO:0000259" key="5">
    <source>
        <dbReference type="Pfam" id="PF17667"/>
    </source>
</evidence>
<dbReference type="EMBL" id="BAAFGZ010000282">
    <property type="protein sequence ID" value="GAB0137452.1"/>
    <property type="molecule type" value="Genomic_DNA"/>
</dbReference>
<dbReference type="PANTHER" id="PTHR38248:SF2">
    <property type="entry name" value="FUNK1 11"/>
    <property type="match status" value="1"/>
</dbReference>
<dbReference type="Gene3D" id="1.10.510.10">
    <property type="entry name" value="Transferase(Phosphotransferase) domain 1"/>
    <property type="match status" value="1"/>
</dbReference>
<comment type="catalytic activity">
    <reaction evidence="3">
        <text>L-seryl-[protein] + ATP = O-phospho-L-seryl-[protein] + ADP + H(+)</text>
        <dbReference type="Rhea" id="RHEA:17989"/>
        <dbReference type="Rhea" id="RHEA-COMP:9863"/>
        <dbReference type="Rhea" id="RHEA-COMP:11604"/>
        <dbReference type="ChEBI" id="CHEBI:15378"/>
        <dbReference type="ChEBI" id="CHEBI:29999"/>
        <dbReference type="ChEBI" id="CHEBI:30616"/>
        <dbReference type="ChEBI" id="CHEBI:83421"/>
        <dbReference type="ChEBI" id="CHEBI:456216"/>
        <dbReference type="EC" id="2.7.11.1"/>
    </reaction>
</comment>